<evidence type="ECO:0000313" key="1">
    <source>
        <dbReference type="EMBL" id="XDS43732.1"/>
    </source>
</evidence>
<dbReference type="RefSeq" id="WP_369343327.1">
    <property type="nucleotide sequence ID" value="NZ_CP129674.1"/>
</dbReference>
<organism evidence="1">
    <name type="scientific">Bifidobacterium aquikefiricola</name>
    <dbReference type="NCBI Taxonomy" id="3059038"/>
    <lineage>
        <taxon>Bacteria</taxon>
        <taxon>Bacillati</taxon>
        <taxon>Actinomycetota</taxon>
        <taxon>Actinomycetes</taxon>
        <taxon>Bifidobacteriales</taxon>
        <taxon>Bifidobacteriaceae</taxon>
        <taxon>Bifidobacterium</taxon>
    </lineage>
</organism>
<accession>A0AB39U4C5</accession>
<dbReference type="KEGG" id="baqk:QN215_05320"/>
<name>A0AB39U4C5_9BIFI</name>
<reference evidence="1" key="1">
    <citation type="submission" date="2023-07" db="EMBL/GenBank/DDBJ databases">
        <title>Bifidobacterium aquikefiriaerophilum sp. nov. and Bifidobacterium eccum sp. nov., isolated from water kefir.</title>
        <authorList>
            <person name="Breselge S."/>
            <person name="Bellassi P."/>
            <person name="Barcenilla C."/>
            <person name="Alvarez-Ordonez A."/>
            <person name="Morelli L."/>
            <person name="Cotter P.D."/>
        </authorList>
    </citation>
    <scope>NUCLEOTIDE SEQUENCE</scope>
    <source>
        <strain evidence="1">WK041_4_12</strain>
    </source>
</reference>
<dbReference type="EMBL" id="CP129674">
    <property type="protein sequence ID" value="XDS43732.1"/>
    <property type="molecule type" value="Genomic_DNA"/>
</dbReference>
<evidence type="ECO:0008006" key="2">
    <source>
        <dbReference type="Google" id="ProtNLM"/>
    </source>
</evidence>
<dbReference type="AlphaFoldDB" id="A0AB39U4C5"/>
<gene>
    <name evidence="1" type="ORF">QN215_05320</name>
</gene>
<sequence>MTAVRPSAHRIGPPVMLDDATIVRRREALEHEYGTLHDLIVKRNGIGLNPQERIALRKLEALDYLEGE</sequence>
<proteinExistence type="predicted"/>
<protein>
    <recommendedName>
        <fullName evidence="2">DUF465 domain-containing protein</fullName>
    </recommendedName>
</protein>